<feature type="region of interest" description="Disordered" evidence="6">
    <location>
        <begin position="499"/>
        <end position="717"/>
    </location>
</feature>
<dbReference type="PANTHER" id="PTHR24043:SF5">
    <property type="entry name" value="SCAVENGER RECEPTOR CLASS F MEMBER 2"/>
    <property type="match status" value="1"/>
</dbReference>
<dbReference type="PANTHER" id="PTHR24043">
    <property type="entry name" value="SCAVENGER RECEPTOR CLASS F"/>
    <property type="match status" value="1"/>
</dbReference>
<feature type="signal peptide" evidence="7">
    <location>
        <begin position="1"/>
        <end position="22"/>
    </location>
</feature>
<feature type="compositionally biased region" description="Low complexity" evidence="6">
    <location>
        <begin position="584"/>
        <end position="604"/>
    </location>
</feature>
<dbReference type="EMBL" id="JAGEUA010000009">
    <property type="protein sequence ID" value="KAL0965655.1"/>
    <property type="molecule type" value="Genomic_DNA"/>
</dbReference>
<name>A0ABD0W499_UMBPY</name>
<dbReference type="PROSITE" id="PS50026">
    <property type="entry name" value="EGF_3"/>
    <property type="match status" value="2"/>
</dbReference>
<keyword evidence="1 5" id="KW-0245">EGF-like domain</keyword>
<evidence type="ECO:0000256" key="7">
    <source>
        <dbReference type="SAM" id="SignalP"/>
    </source>
</evidence>
<organism evidence="9 10">
    <name type="scientific">Umbra pygmaea</name>
    <name type="common">Eastern mudminnow</name>
    <dbReference type="NCBI Taxonomy" id="75934"/>
    <lineage>
        <taxon>Eukaryota</taxon>
        <taxon>Metazoa</taxon>
        <taxon>Chordata</taxon>
        <taxon>Craniata</taxon>
        <taxon>Vertebrata</taxon>
        <taxon>Euteleostomi</taxon>
        <taxon>Actinopterygii</taxon>
        <taxon>Neopterygii</taxon>
        <taxon>Teleostei</taxon>
        <taxon>Protacanthopterygii</taxon>
        <taxon>Esociformes</taxon>
        <taxon>Umbridae</taxon>
        <taxon>Umbra</taxon>
    </lineage>
</organism>
<proteinExistence type="predicted"/>
<reference evidence="9 10" key="1">
    <citation type="submission" date="2024-06" db="EMBL/GenBank/DDBJ databases">
        <authorList>
            <person name="Pan Q."/>
            <person name="Wen M."/>
            <person name="Jouanno E."/>
            <person name="Zahm M."/>
            <person name="Klopp C."/>
            <person name="Cabau C."/>
            <person name="Louis A."/>
            <person name="Berthelot C."/>
            <person name="Parey E."/>
            <person name="Roest Crollius H."/>
            <person name="Montfort J."/>
            <person name="Robinson-Rechavi M."/>
            <person name="Bouchez O."/>
            <person name="Lampietro C."/>
            <person name="Lopez Roques C."/>
            <person name="Donnadieu C."/>
            <person name="Postlethwait J."/>
            <person name="Bobe J."/>
            <person name="Verreycken H."/>
            <person name="Guiguen Y."/>
        </authorList>
    </citation>
    <scope>NUCLEOTIDE SEQUENCE [LARGE SCALE GENOMIC DNA]</scope>
    <source>
        <strain evidence="9">Up_M1</strain>
        <tissue evidence="9">Testis</tissue>
    </source>
</reference>
<evidence type="ECO:0000256" key="4">
    <source>
        <dbReference type="ARBA" id="ARBA00023157"/>
    </source>
</evidence>
<feature type="compositionally biased region" description="Polar residues" evidence="6">
    <location>
        <begin position="571"/>
        <end position="583"/>
    </location>
</feature>
<keyword evidence="4 5" id="KW-1015">Disulfide bond</keyword>
<dbReference type="Proteomes" id="UP001557470">
    <property type="component" value="Unassembled WGS sequence"/>
</dbReference>
<dbReference type="SMART" id="SM00181">
    <property type="entry name" value="EGF"/>
    <property type="match status" value="7"/>
</dbReference>
<feature type="disulfide bond" evidence="5">
    <location>
        <begin position="371"/>
        <end position="380"/>
    </location>
</feature>
<evidence type="ECO:0000259" key="8">
    <source>
        <dbReference type="PROSITE" id="PS50026"/>
    </source>
</evidence>
<feature type="compositionally biased region" description="Low complexity" evidence="6">
    <location>
        <begin position="513"/>
        <end position="522"/>
    </location>
</feature>
<dbReference type="Gene3D" id="2.170.300.10">
    <property type="entry name" value="Tie2 ligand-binding domain superfamily"/>
    <property type="match status" value="2"/>
</dbReference>
<dbReference type="InterPro" id="IPR000742">
    <property type="entry name" value="EGF"/>
</dbReference>
<feature type="domain" description="EGF-like" evidence="8">
    <location>
        <begin position="346"/>
        <end position="381"/>
    </location>
</feature>
<dbReference type="AlphaFoldDB" id="A0ABD0W499"/>
<evidence type="ECO:0000256" key="3">
    <source>
        <dbReference type="ARBA" id="ARBA00022737"/>
    </source>
</evidence>
<feature type="compositionally biased region" description="Basic and acidic residues" evidence="6">
    <location>
        <begin position="822"/>
        <end position="851"/>
    </location>
</feature>
<feature type="disulfide bond" evidence="5">
    <location>
        <begin position="78"/>
        <end position="87"/>
    </location>
</feature>
<keyword evidence="2 7" id="KW-0732">Signal</keyword>
<gene>
    <name evidence="9" type="ORF">UPYG_G00284050</name>
</gene>
<comment type="caution">
    <text evidence="5">Lacks conserved residue(s) required for the propagation of feature annotation.</text>
</comment>
<feature type="compositionally biased region" description="Polar residues" evidence="6">
    <location>
        <begin position="753"/>
        <end position="791"/>
    </location>
</feature>
<dbReference type="PRINTS" id="PR00011">
    <property type="entry name" value="EGFLAMININ"/>
</dbReference>
<feature type="compositionally biased region" description="Low complexity" evidence="6">
    <location>
        <begin position="548"/>
        <end position="557"/>
    </location>
</feature>
<feature type="chain" id="PRO_5044807409" description="EGF-like domain-containing protein" evidence="7">
    <location>
        <begin position="23"/>
        <end position="880"/>
    </location>
</feature>
<protein>
    <recommendedName>
        <fullName evidence="8">EGF-like domain-containing protein</fullName>
    </recommendedName>
</protein>
<feature type="compositionally biased region" description="Basic and acidic residues" evidence="6">
    <location>
        <begin position="537"/>
        <end position="547"/>
    </location>
</feature>
<feature type="compositionally biased region" description="Acidic residues" evidence="6">
    <location>
        <begin position="558"/>
        <end position="570"/>
    </location>
</feature>
<accession>A0ABD0W499</accession>
<comment type="caution">
    <text evidence="9">The sequence shown here is derived from an EMBL/GenBank/DDBJ whole genome shotgun (WGS) entry which is preliminary data.</text>
</comment>
<dbReference type="SUPFAM" id="SSF57184">
    <property type="entry name" value="Growth factor receptor domain"/>
    <property type="match status" value="1"/>
</dbReference>
<evidence type="ECO:0000313" key="9">
    <source>
        <dbReference type="EMBL" id="KAL0965655.1"/>
    </source>
</evidence>
<dbReference type="Pfam" id="PF00053">
    <property type="entry name" value="EGF_laminin"/>
    <property type="match status" value="1"/>
</dbReference>
<sequence length="880" mass="95674">METTRNVLVFVALNVFFCWIYSQELQFRGSNVCETGPDRLQCCSGWAQQGEECLIPICEGNFTCKDNEVCVRPNECRCRHGYFGATCDMKCPSQFWGPECKSKCDCHPNGICDDVTGVCTCNPNRWGPSCGRVCGCQKGRCNQDTGACTCYTGFWGGQCSNQCYCSVNSVCNGSTGQCQCNPGWYGRTCGNQCACNSSPCDQFTGTCKCRERMWGTHCERKCLCIHGRCNQANGSCTCRPGFRGKFCREPCPAGLYGQNCRNRCGHCKGQQPCKVAEGRCIACEHGWNGTRCDQMCAPGFFGENCENVCSPCKDGHFCNRIDGKCPHCNSGWMGDRCEFKCPDGTYGDNCANECKSCFNGTCHYVTGECLCNPGYSGAFCNESCSAGQYGVNCTQTCSCHDNTCNQVTGACNLQPNQRLGVMAAGVLVTCLFLLLLSLLCCCCICTQNQQNIQEKKSKRRLCGRFTRSSWMLPHIPLKRQKVPKVVVSHHEPENTFNCSFIEPPSAVEQATPSGSSKASSSSLETPEDAIGSVVPDNENKKGDRIDTTETTVLTDVDNNSEVDTLPEDTTELVSGNTGEQPLHTSSESEGSSSGTESAASTLLSPKASVPQRHGQSSKEPDTNGGSNNVKDHGKPIAAERVKPQPPDPSTKPKLSWIHASPGLNQNLESQEESMAGEKMASTKKGGKKQAPKSPESVCANGASSVGEKTNRSRPGLLQIEQINGAVQSVLKKMGNFRAEYKTAIPKEPPEEVNQPNTHYVSSLLTSQLKEKTQSMNRSEPGSSDESLSHLQAQRKKPNPSQKTMGTQPGKALLSTPTGTKKHLQDTPSKESKSPEKQHPSESFSDKLERTVKSPITKPPRKKKKEENADAKMNTNPKAAN</sequence>
<evidence type="ECO:0000256" key="5">
    <source>
        <dbReference type="PROSITE-ProRule" id="PRU00076"/>
    </source>
</evidence>
<dbReference type="FunFam" id="2.170.300.10:FF:000041">
    <property type="entry name" value="Tyrosine protein kinase receptor tie-1, putative"/>
    <property type="match status" value="1"/>
</dbReference>
<evidence type="ECO:0000256" key="2">
    <source>
        <dbReference type="ARBA" id="ARBA00022729"/>
    </source>
</evidence>
<dbReference type="InterPro" id="IPR042635">
    <property type="entry name" value="MEGF10/SREC1/2-like"/>
</dbReference>
<evidence type="ECO:0000256" key="1">
    <source>
        <dbReference type="ARBA" id="ARBA00022536"/>
    </source>
</evidence>
<evidence type="ECO:0000313" key="10">
    <source>
        <dbReference type="Proteomes" id="UP001557470"/>
    </source>
</evidence>
<evidence type="ECO:0000256" key="6">
    <source>
        <dbReference type="SAM" id="MobiDB-lite"/>
    </source>
</evidence>
<feature type="domain" description="EGF-like" evidence="8">
    <location>
        <begin position="49"/>
        <end position="88"/>
    </location>
</feature>
<keyword evidence="10" id="KW-1185">Reference proteome</keyword>
<feature type="compositionally biased region" description="Basic and acidic residues" evidence="6">
    <location>
        <begin position="629"/>
        <end position="642"/>
    </location>
</feature>
<dbReference type="PROSITE" id="PS00022">
    <property type="entry name" value="EGF_1"/>
    <property type="match status" value="5"/>
</dbReference>
<dbReference type="InterPro" id="IPR009030">
    <property type="entry name" value="Growth_fac_rcpt_cys_sf"/>
</dbReference>
<dbReference type="InterPro" id="IPR002049">
    <property type="entry name" value="LE_dom"/>
</dbReference>
<keyword evidence="3" id="KW-0677">Repeat</keyword>
<feature type="region of interest" description="Disordered" evidence="6">
    <location>
        <begin position="741"/>
        <end position="880"/>
    </location>
</feature>